<dbReference type="EMBL" id="LC528610">
    <property type="protein sequence ID" value="BCB22750.1"/>
    <property type="molecule type" value="Genomic_DNA"/>
</dbReference>
<reference evidence="3" key="1">
    <citation type="submission" date="2020-02" db="EMBL/GenBank/DDBJ databases">
        <title>Development of a multiplex PCR-based assay for rapid serotyping of Erysipelothrix species.</title>
        <authorList>
            <person name="Shimoji Y."/>
            <person name="Shiraiwa K."/>
            <person name="Tominaga H."/>
            <person name="Nishikawa S."/>
            <person name="Eguchi M."/>
            <person name="Hikono H."/>
            <person name="Ogawa Y."/>
        </authorList>
    </citation>
    <scope>NUCLEOTIDE SEQUENCE</scope>
    <source>
        <strain evidence="3">Wittling</strain>
    </source>
</reference>
<dbReference type="Pfam" id="PF13276">
    <property type="entry name" value="HTH_21"/>
    <property type="match status" value="1"/>
</dbReference>
<dbReference type="Gene3D" id="3.30.420.10">
    <property type="entry name" value="Ribonuclease H-like superfamily/Ribonuclease H"/>
    <property type="match status" value="1"/>
</dbReference>
<sequence>MCKVLGISKSGFYKYKEKSIAEDLETKRVVRIFKDNQRAYGTRRIQKECEREGIVISRRRIRNIMHENDLISTYTIAHYKVHRQAVNENRTKNEVDRQFDGRALHEVIVSDLTYVRVNGVWNYICILLDLHNREIIGYSCGRNKNAELVERAFAKVKSNLSLIDYFHTDRGMEFKNKLIENLLNSFGITRSLSVKGTPYDNAVAEAAFKSIKTEFVFGESFGTLNELENKFGAFVWWFNNKRLHSTLGYLTPVEYRVINSI</sequence>
<dbReference type="InterPro" id="IPR036397">
    <property type="entry name" value="RNaseH_sf"/>
</dbReference>
<accession>A0A6S6I6H2</accession>
<comment type="function">
    <text evidence="1">Involved in the transposition of the insertion sequence.</text>
</comment>
<organism evidence="3">
    <name type="scientific">Erysipelothrix tonsillarum</name>
    <dbReference type="NCBI Taxonomy" id="38402"/>
    <lineage>
        <taxon>Bacteria</taxon>
        <taxon>Bacillati</taxon>
        <taxon>Bacillota</taxon>
        <taxon>Erysipelotrichia</taxon>
        <taxon>Erysipelotrichales</taxon>
        <taxon>Erysipelotrichaceae</taxon>
        <taxon>Erysipelothrix</taxon>
    </lineage>
</organism>
<dbReference type="GO" id="GO:0003676">
    <property type="term" value="F:nucleic acid binding"/>
    <property type="evidence" value="ECO:0007669"/>
    <property type="project" value="InterPro"/>
</dbReference>
<evidence type="ECO:0000259" key="2">
    <source>
        <dbReference type="PROSITE" id="PS50994"/>
    </source>
</evidence>
<dbReference type="NCBIfam" id="NF033516">
    <property type="entry name" value="transpos_IS3"/>
    <property type="match status" value="1"/>
</dbReference>
<name>A0A6S6I6H2_9FIRM</name>
<dbReference type="PROSITE" id="PS50994">
    <property type="entry name" value="INTEGRASE"/>
    <property type="match status" value="1"/>
</dbReference>
<dbReference type="InterPro" id="IPR048020">
    <property type="entry name" value="Transpos_IS3"/>
</dbReference>
<proteinExistence type="predicted"/>
<evidence type="ECO:0000256" key="1">
    <source>
        <dbReference type="ARBA" id="ARBA00002286"/>
    </source>
</evidence>
<dbReference type="AlphaFoldDB" id="A0A6S6I6H2"/>
<dbReference type="PANTHER" id="PTHR46889">
    <property type="entry name" value="TRANSPOSASE INSF FOR INSERTION SEQUENCE IS3B-RELATED"/>
    <property type="match status" value="1"/>
</dbReference>
<feature type="domain" description="Integrase catalytic" evidence="2">
    <location>
        <begin position="99"/>
        <end position="260"/>
    </location>
</feature>
<dbReference type="InterPro" id="IPR001584">
    <property type="entry name" value="Integrase_cat-core"/>
</dbReference>
<dbReference type="InterPro" id="IPR050900">
    <property type="entry name" value="Transposase_IS3/IS150/IS904"/>
</dbReference>
<dbReference type="PANTHER" id="PTHR46889:SF7">
    <property type="entry name" value="TRANSPOSASE FOR INSERTION SEQUENCE ELEMENT IS904"/>
    <property type="match status" value="1"/>
</dbReference>
<dbReference type="Pfam" id="PF00665">
    <property type="entry name" value="rve"/>
    <property type="match status" value="1"/>
</dbReference>
<evidence type="ECO:0000313" key="3">
    <source>
        <dbReference type="EMBL" id="BCB22750.1"/>
    </source>
</evidence>
<dbReference type="InterPro" id="IPR012337">
    <property type="entry name" value="RNaseH-like_sf"/>
</dbReference>
<dbReference type="InterPro" id="IPR025948">
    <property type="entry name" value="HTH-like_dom"/>
</dbReference>
<dbReference type="SUPFAM" id="SSF53098">
    <property type="entry name" value="Ribonuclease H-like"/>
    <property type="match status" value="1"/>
</dbReference>
<dbReference type="Pfam" id="PF13333">
    <property type="entry name" value="rve_2"/>
    <property type="match status" value="1"/>
</dbReference>
<dbReference type="GO" id="GO:0015074">
    <property type="term" value="P:DNA integration"/>
    <property type="evidence" value="ECO:0007669"/>
    <property type="project" value="InterPro"/>
</dbReference>
<protein>
    <submittedName>
        <fullName evidence="3">Transposase</fullName>
    </submittedName>
</protein>